<keyword evidence="3" id="KW-1185">Reference proteome</keyword>
<evidence type="ECO:0000313" key="3">
    <source>
        <dbReference type="Proteomes" id="UP001279553"/>
    </source>
</evidence>
<gene>
    <name evidence="2" type="ORF">SIL87_14310</name>
</gene>
<dbReference type="EMBL" id="JAWXYB010000018">
    <property type="protein sequence ID" value="MDX5931937.1"/>
    <property type="molecule type" value="Genomic_DNA"/>
</dbReference>
<dbReference type="Proteomes" id="UP001279553">
    <property type="component" value="Unassembled WGS sequence"/>
</dbReference>
<dbReference type="AlphaFoldDB" id="A0AAW9DTG2"/>
<dbReference type="Gene3D" id="1.10.760.10">
    <property type="entry name" value="Cytochrome c-like domain"/>
    <property type="match status" value="1"/>
</dbReference>
<dbReference type="GO" id="GO:0020037">
    <property type="term" value="F:heme binding"/>
    <property type="evidence" value="ECO:0007669"/>
    <property type="project" value="InterPro"/>
</dbReference>
<feature type="signal peptide" evidence="1">
    <location>
        <begin position="1"/>
        <end position="22"/>
    </location>
</feature>
<comment type="caution">
    <text evidence="2">The sequence shown here is derived from an EMBL/GenBank/DDBJ whole genome shotgun (WGS) entry which is preliminary data.</text>
</comment>
<reference evidence="2 3" key="1">
    <citation type="submission" date="2023-11" db="EMBL/GenBank/DDBJ databases">
        <title>MicrobeMod: A computational toolkit for identifying prokaryotic methylation and restriction-modification with nanopore sequencing.</title>
        <authorList>
            <person name="Crits-Christoph A."/>
            <person name="Kang S.C."/>
            <person name="Lee H."/>
            <person name="Ostrov N."/>
        </authorList>
    </citation>
    <scope>NUCLEOTIDE SEQUENCE [LARGE SCALE GENOMIC DNA]</scope>
    <source>
        <strain evidence="2 3">DSMZ 700</strain>
    </source>
</reference>
<accession>A0AAW9DTG2</accession>
<sequence>MKYKTIALLAGAALSLTAIAVAATPVFKSESVKIPVPGAYFQGTDAAILNQNCAYCHSANFVNDQPTLSPATWTAEVTKMQKAFGAPYDTAKIPSIVDALVARQKAGN</sequence>
<dbReference type="SUPFAM" id="SSF46626">
    <property type="entry name" value="Cytochrome c"/>
    <property type="match status" value="1"/>
</dbReference>
<protein>
    <submittedName>
        <fullName evidence="2">Sulfite--cytochrome C oxidoreductase subunit B</fullName>
    </submittedName>
</protein>
<evidence type="ECO:0000313" key="2">
    <source>
        <dbReference type="EMBL" id="MDX5931937.1"/>
    </source>
</evidence>
<dbReference type="RefSeq" id="WP_319614815.1">
    <property type="nucleotide sequence ID" value="NZ_JAWXYB010000018.1"/>
</dbReference>
<evidence type="ECO:0000256" key="1">
    <source>
        <dbReference type="SAM" id="SignalP"/>
    </source>
</evidence>
<dbReference type="GO" id="GO:0009055">
    <property type="term" value="F:electron transfer activity"/>
    <property type="evidence" value="ECO:0007669"/>
    <property type="project" value="InterPro"/>
</dbReference>
<feature type="chain" id="PRO_5043948069" evidence="1">
    <location>
        <begin position="23"/>
        <end position="108"/>
    </location>
</feature>
<dbReference type="InterPro" id="IPR036909">
    <property type="entry name" value="Cyt_c-like_dom_sf"/>
</dbReference>
<keyword evidence="1" id="KW-0732">Signal</keyword>
<proteinExistence type="predicted"/>
<organism evidence="2 3">
    <name type="scientific">Acidiphilium acidophilum</name>
    <name type="common">Thiobacillus acidophilus</name>
    <dbReference type="NCBI Taxonomy" id="76588"/>
    <lineage>
        <taxon>Bacteria</taxon>
        <taxon>Pseudomonadati</taxon>
        <taxon>Pseudomonadota</taxon>
        <taxon>Alphaproteobacteria</taxon>
        <taxon>Acetobacterales</taxon>
        <taxon>Acidocellaceae</taxon>
        <taxon>Acidiphilium</taxon>
    </lineage>
</organism>
<name>A0AAW9DTG2_ACIAO</name>